<dbReference type="Proteomes" id="UP000249377">
    <property type="component" value="Unassembled WGS sequence"/>
</dbReference>
<keyword evidence="2" id="KW-1185">Reference proteome</keyword>
<dbReference type="AlphaFoldDB" id="A0A328U9R7"/>
<evidence type="ECO:0008006" key="3">
    <source>
        <dbReference type="Google" id="ProtNLM"/>
    </source>
</evidence>
<name>A0A328U9R7_9FIRM</name>
<evidence type="ECO:0000313" key="1">
    <source>
        <dbReference type="EMBL" id="RAQ22118.1"/>
    </source>
</evidence>
<accession>A0A328U9R7</accession>
<organism evidence="1 2">
    <name type="scientific">Hydrogeniiclostridium mannosilyticum</name>
    <dbReference type="NCBI Taxonomy" id="2764322"/>
    <lineage>
        <taxon>Bacteria</taxon>
        <taxon>Bacillati</taxon>
        <taxon>Bacillota</taxon>
        <taxon>Clostridia</taxon>
        <taxon>Eubacteriales</taxon>
        <taxon>Acutalibacteraceae</taxon>
        <taxon>Hydrogeniiclostridium</taxon>
    </lineage>
</organism>
<dbReference type="RefSeq" id="WP_112333722.1">
    <property type="nucleotide sequence ID" value="NZ_QLYR01000016.1"/>
</dbReference>
<evidence type="ECO:0000313" key="2">
    <source>
        <dbReference type="Proteomes" id="UP000249377"/>
    </source>
</evidence>
<protein>
    <recommendedName>
        <fullName evidence="3">XRE family transcriptional regulator</fullName>
    </recommendedName>
</protein>
<comment type="caution">
    <text evidence="1">The sequence shown here is derived from an EMBL/GenBank/DDBJ whole genome shotgun (WGS) entry which is preliminary data.</text>
</comment>
<dbReference type="EMBL" id="QLYR01000016">
    <property type="protein sequence ID" value="RAQ22118.1"/>
    <property type="molecule type" value="Genomic_DNA"/>
</dbReference>
<sequence>MPAQWTADFVGKLHANRIKQNELASYMGLTPEYVCMVLAGKREPRNAEQNFRAALDELIHEKQQSHLPIK</sequence>
<proteinExistence type="predicted"/>
<reference evidence="1 2" key="1">
    <citation type="submission" date="2018-06" db="EMBL/GenBank/DDBJ databases">
        <title>Noncontiguous genome sequence of Ruminococcaceae bacterium ASD2818.</title>
        <authorList>
            <person name="Chaplin A.V."/>
            <person name="Sokolova S.R."/>
            <person name="Kochetkova T.O."/>
            <person name="Goltsov A.Y."/>
            <person name="Trofimov D.Y."/>
            <person name="Efimov B.A."/>
        </authorList>
    </citation>
    <scope>NUCLEOTIDE SEQUENCE [LARGE SCALE GENOMIC DNA]</scope>
    <source>
        <strain evidence="1 2">ASD2818</strain>
    </source>
</reference>
<gene>
    <name evidence="1" type="ORF">DPQ25_13600</name>
</gene>